<name>A0A7T8GS19_CALRO</name>
<protein>
    <submittedName>
        <fullName evidence="1">E3 ubiquitin-protein ligase</fullName>
    </submittedName>
</protein>
<keyword evidence="2" id="KW-1185">Reference proteome</keyword>
<accession>A0A7T8GS19</accession>
<gene>
    <name evidence="1" type="ORF">FKW44_021884</name>
</gene>
<evidence type="ECO:0000313" key="1">
    <source>
        <dbReference type="EMBL" id="QQP36710.1"/>
    </source>
</evidence>
<reference evidence="2" key="1">
    <citation type="submission" date="2021-01" db="EMBL/GenBank/DDBJ databases">
        <title>Caligus Genome Assembly.</title>
        <authorList>
            <person name="Gallardo-Escarate C."/>
        </authorList>
    </citation>
    <scope>NUCLEOTIDE SEQUENCE [LARGE SCALE GENOMIC DNA]</scope>
</reference>
<sequence>MRIHSLLFSTSEPEVPSLTFVPTSSATHKLSAYVVVDHVSSVHRESVAARTVQRSRHP</sequence>
<evidence type="ECO:0000313" key="2">
    <source>
        <dbReference type="Proteomes" id="UP000595437"/>
    </source>
</evidence>
<dbReference type="AlphaFoldDB" id="A0A7T8GS19"/>
<dbReference type="Proteomes" id="UP000595437">
    <property type="component" value="Chromosome 16"/>
</dbReference>
<proteinExistence type="predicted"/>
<organism evidence="1 2">
    <name type="scientific">Caligus rogercresseyi</name>
    <name type="common">Sea louse</name>
    <dbReference type="NCBI Taxonomy" id="217165"/>
    <lineage>
        <taxon>Eukaryota</taxon>
        <taxon>Metazoa</taxon>
        <taxon>Ecdysozoa</taxon>
        <taxon>Arthropoda</taxon>
        <taxon>Crustacea</taxon>
        <taxon>Multicrustacea</taxon>
        <taxon>Hexanauplia</taxon>
        <taxon>Copepoda</taxon>
        <taxon>Siphonostomatoida</taxon>
        <taxon>Caligidae</taxon>
        <taxon>Caligus</taxon>
    </lineage>
</organism>
<dbReference type="EMBL" id="CP045905">
    <property type="protein sequence ID" value="QQP36710.1"/>
    <property type="molecule type" value="Genomic_DNA"/>
</dbReference>